<dbReference type="Proteomes" id="UP001065613">
    <property type="component" value="Chromosome"/>
</dbReference>
<gene>
    <name evidence="3" type="ORF">KA717_28010</name>
</gene>
<feature type="compositionally biased region" description="Basic and acidic residues" evidence="1">
    <location>
        <begin position="54"/>
        <end position="66"/>
    </location>
</feature>
<evidence type="ECO:0000256" key="1">
    <source>
        <dbReference type="SAM" id="MobiDB-lite"/>
    </source>
</evidence>
<organism evidence="3">
    <name type="scientific">Woronichinia naegeliana WA131</name>
    <dbReference type="NCBI Taxonomy" id="2824559"/>
    <lineage>
        <taxon>Bacteria</taxon>
        <taxon>Bacillati</taxon>
        <taxon>Cyanobacteriota</taxon>
        <taxon>Cyanophyceae</taxon>
        <taxon>Synechococcales</taxon>
        <taxon>Coelosphaeriaceae</taxon>
        <taxon>Woronichinia</taxon>
    </lineage>
</organism>
<dbReference type="Pfam" id="PF08239">
    <property type="entry name" value="SH3_3"/>
    <property type="match status" value="1"/>
</dbReference>
<dbReference type="AlphaFoldDB" id="A0A977KTF4"/>
<dbReference type="Gene3D" id="2.30.30.40">
    <property type="entry name" value="SH3 Domains"/>
    <property type="match status" value="1"/>
</dbReference>
<name>A0A977KTF4_9CYAN</name>
<accession>A0A977KTF4</accession>
<evidence type="ECO:0000259" key="2">
    <source>
        <dbReference type="SMART" id="SM00287"/>
    </source>
</evidence>
<evidence type="ECO:0000313" key="3">
    <source>
        <dbReference type="EMBL" id="UXE59598.1"/>
    </source>
</evidence>
<sequence>MGYLVFSRLAATPPRPVFPEENKTVVKPKPTVKPTTTATKDDQKTDQAQTGETTKTEEKPKTEEAKASPSPEPSATPSPDDKKEELPAGAYQAKVVWSGGLSLRANPDKTSERVGGVDYNDALVVLEKSSDGEWVKVKVPDSDQVGWVRVGNIKKTE</sequence>
<reference evidence="3" key="1">
    <citation type="submission" date="2021-04" db="EMBL/GenBank/DDBJ databases">
        <title>Genome sequence of Woronichinia naegeliana from Washington state freshwater lake bloom.</title>
        <authorList>
            <person name="Dreher T.W."/>
        </authorList>
    </citation>
    <scope>NUCLEOTIDE SEQUENCE</scope>
    <source>
        <strain evidence="3">WA131</strain>
    </source>
</reference>
<feature type="domain" description="SH3b" evidence="2">
    <location>
        <begin position="91"/>
        <end position="157"/>
    </location>
</feature>
<protein>
    <submittedName>
        <fullName evidence="3">SH3 domain-containing protein</fullName>
    </submittedName>
</protein>
<proteinExistence type="predicted"/>
<dbReference type="EMBL" id="CP073041">
    <property type="protein sequence ID" value="UXE59598.1"/>
    <property type="molecule type" value="Genomic_DNA"/>
</dbReference>
<dbReference type="SMART" id="SM00287">
    <property type="entry name" value="SH3b"/>
    <property type="match status" value="1"/>
</dbReference>
<feature type="region of interest" description="Disordered" evidence="1">
    <location>
        <begin position="1"/>
        <end position="91"/>
    </location>
</feature>
<feature type="compositionally biased region" description="Low complexity" evidence="1">
    <location>
        <begin position="25"/>
        <end position="38"/>
    </location>
</feature>
<dbReference type="InterPro" id="IPR003646">
    <property type="entry name" value="SH3-like_bac-type"/>
</dbReference>
<dbReference type="KEGG" id="wna:KA717_28010"/>